<sequence length="203" mass="23119">MSLDISSLFVASYLLVRSYYRFRSFEEEIRVYGNTLEEVSALLSDIDYTSSRPSIVVSLEVREEIDREIRRTKLALESARRAVGWKGETRSEDRVMVGIKWAFKYADAAKVHMESLNRRHGTLLLIGHKLALAQTNERQQSWPVEASFQESTAKAAAALAREFRRHATLYSGVGEQAPRPRLDGPEPSDRNLPCINSYHSTEI</sequence>
<keyword evidence="3" id="KW-1185">Reference proteome</keyword>
<feature type="compositionally biased region" description="Basic and acidic residues" evidence="1">
    <location>
        <begin position="178"/>
        <end position="189"/>
    </location>
</feature>
<feature type="region of interest" description="Disordered" evidence="1">
    <location>
        <begin position="174"/>
        <end position="203"/>
    </location>
</feature>
<dbReference type="EMBL" id="JAGHQL010000041">
    <property type="protein sequence ID" value="KAH0543034.1"/>
    <property type="molecule type" value="Genomic_DNA"/>
</dbReference>
<reference evidence="2" key="1">
    <citation type="submission" date="2021-03" db="EMBL/GenBank/DDBJ databases">
        <title>Comparative genomics and phylogenomic investigation of the class Geoglossomycetes provide insights into ecological specialization and systematics.</title>
        <authorList>
            <person name="Melie T."/>
            <person name="Pirro S."/>
            <person name="Miller A.N."/>
            <person name="Quandt A."/>
        </authorList>
    </citation>
    <scope>NUCLEOTIDE SEQUENCE</scope>
    <source>
        <strain evidence="2">GBOQ0MN5Z8</strain>
    </source>
</reference>
<accession>A0A9P8I8X7</accession>
<evidence type="ECO:0000256" key="1">
    <source>
        <dbReference type="SAM" id="MobiDB-lite"/>
    </source>
</evidence>
<name>A0A9P8I8X7_9PEZI</name>
<gene>
    <name evidence="2" type="ORF">FGG08_002642</name>
</gene>
<dbReference type="AlphaFoldDB" id="A0A9P8I8X7"/>
<dbReference type="OrthoDB" id="10527003at2759"/>
<evidence type="ECO:0000313" key="3">
    <source>
        <dbReference type="Proteomes" id="UP000698800"/>
    </source>
</evidence>
<proteinExistence type="predicted"/>
<organism evidence="2 3">
    <name type="scientific">Glutinoglossum americanum</name>
    <dbReference type="NCBI Taxonomy" id="1670608"/>
    <lineage>
        <taxon>Eukaryota</taxon>
        <taxon>Fungi</taxon>
        <taxon>Dikarya</taxon>
        <taxon>Ascomycota</taxon>
        <taxon>Pezizomycotina</taxon>
        <taxon>Geoglossomycetes</taxon>
        <taxon>Geoglossales</taxon>
        <taxon>Geoglossaceae</taxon>
        <taxon>Glutinoglossum</taxon>
    </lineage>
</organism>
<protein>
    <submittedName>
        <fullName evidence="2">Uncharacterized protein</fullName>
    </submittedName>
</protein>
<comment type="caution">
    <text evidence="2">The sequence shown here is derived from an EMBL/GenBank/DDBJ whole genome shotgun (WGS) entry which is preliminary data.</text>
</comment>
<evidence type="ECO:0000313" key="2">
    <source>
        <dbReference type="EMBL" id="KAH0543034.1"/>
    </source>
</evidence>
<dbReference type="Proteomes" id="UP000698800">
    <property type="component" value="Unassembled WGS sequence"/>
</dbReference>